<dbReference type="GO" id="GO:0046854">
    <property type="term" value="P:phosphatidylinositol phosphate biosynthetic process"/>
    <property type="evidence" value="ECO:0007669"/>
    <property type="project" value="TreeGrafter"/>
</dbReference>
<dbReference type="GO" id="GO:0005829">
    <property type="term" value="C:cytosol"/>
    <property type="evidence" value="ECO:0007669"/>
    <property type="project" value="UniProtKB-SubCell"/>
</dbReference>
<reference evidence="8 9" key="1">
    <citation type="journal article" date="2018" name="Genome Biol. Evol.">
        <title>Multiple Roots of Fruiting Body Formation in Amoebozoa.</title>
        <authorList>
            <person name="Hillmann F."/>
            <person name="Forbes G."/>
            <person name="Novohradska S."/>
            <person name="Ferling I."/>
            <person name="Riege K."/>
            <person name="Groth M."/>
            <person name="Westermann M."/>
            <person name="Marz M."/>
            <person name="Spaller T."/>
            <person name="Winckler T."/>
            <person name="Schaap P."/>
            <person name="Glockner G."/>
        </authorList>
    </citation>
    <scope>NUCLEOTIDE SEQUENCE [LARGE SCALE GENOMIC DNA]</scope>
    <source>
        <strain evidence="8 9">Jena</strain>
    </source>
</reference>
<dbReference type="Proteomes" id="UP000241769">
    <property type="component" value="Unassembled WGS sequence"/>
</dbReference>
<dbReference type="InterPro" id="IPR018619">
    <property type="entry name" value="Hyccin"/>
</dbReference>
<evidence type="ECO:0000256" key="3">
    <source>
        <dbReference type="ARBA" id="ARBA00022475"/>
    </source>
</evidence>
<dbReference type="InParanoid" id="A0A2P6N7R4"/>
<dbReference type="PANTHER" id="PTHR31220:SF1">
    <property type="entry name" value="GH21176P"/>
    <property type="match status" value="1"/>
</dbReference>
<sequence length="410" mass="45566">MATSVPSAEESLRLFSASIRSGLRPGLMAFSQSVINGLKENSETEHRNIEVWRNDSALFLEVNSYLSLTDKTDDPLCNVFYDWFLTGDRHLQNFVLSFVPSLLELYLINLYATKKTHLTSDIRGGKRKVIRGLNGGTGIESVLLGIYAHQVRANSGQPLTWQPPTLSSSSIYHTIQPEMRSTPKGASRRHLTASSNDDNSLNMSSKSNGGLNVSNGEDNKQGVKLEPPLPLIGDHGIRFHERERILREVLRQFVQGIGIHSHFVLEAFCEMTARLTSAGFPFYQSSMNGVAENTIRTVTVDSQGTILSQQIQVQPRPTFGNQRIPLSAELLQALAEGIHYCVFHHGVKLNALWALDLLERRATYELHPSVLVTIKAIKRTTRAPPVHIQTTTHTPRGESADLIRNSAPRA</sequence>
<comment type="similarity">
    <text evidence="6">Belongs to the Hyccin family.</text>
</comment>
<keyword evidence="3" id="KW-1003">Cell membrane</keyword>
<evidence type="ECO:0000313" key="8">
    <source>
        <dbReference type="EMBL" id="PRP79994.1"/>
    </source>
</evidence>
<evidence type="ECO:0000256" key="2">
    <source>
        <dbReference type="ARBA" id="ARBA00004514"/>
    </source>
</evidence>
<dbReference type="GO" id="GO:0005886">
    <property type="term" value="C:plasma membrane"/>
    <property type="evidence" value="ECO:0007669"/>
    <property type="project" value="UniProtKB-SubCell"/>
</dbReference>
<evidence type="ECO:0000256" key="1">
    <source>
        <dbReference type="ARBA" id="ARBA00004236"/>
    </source>
</evidence>
<dbReference type="PANTHER" id="PTHR31220">
    <property type="entry name" value="HYCCIN RELATED"/>
    <property type="match status" value="1"/>
</dbReference>
<comment type="caution">
    <text evidence="8">The sequence shown here is derived from an EMBL/GenBank/DDBJ whole genome shotgun (WGS) entry which is preliminary data.</text>
</comment>
<keyword evidence="5" id="KW-0472">Membrane</keyword>
<dbReference type="Pfam" id="PF09790">
    <property type="entry name" value="Hyccin"/>
    <property type="match status" value="1"/>
</dbReference>
<feature type="region of interest" description="Disordered" evidence="7">
    <location>
        <begin position="179"/>
        <end position="227"/>
    </location>
</feature>
<evidence type="ECO:0000256" key="4">
    <source>
        <dbReference type="ARBA" id="ARBA00022490"/>
    </source>
</evidence>
<name>A0A2P6N7R4_9EUKA</name>
<evidence type="ECO:0000256" key="5">
    <source>
        <dbReference type="ARBA" id="ARBA00023136"/>
    </source>
</evidence>
<comment type="subcellular location">
    <subcellularLocation>
        <location evidence="1">Cell membrane</location>
    </subcellularLocation>
    <subcellularLocation>
        <location evidence="2">Cytoplasm</location>
        <location evidence="2">Cytosol</location>
    </subcellularLocation>
</comment>
<dbReference type="STRING" id="1890364.A0A2P6N7R4"/>
<protein>
    <submittedName>
        <fullName evidence="8">Uncharacterized protein</fullName>
    </submittedName>
</protein>
<keyword evidence="4" id="KW-0963">Cytoplasm</keyword>
<feature type="region of interest" description="Disordered" evidence="7">
    <location>
        <begin position="388"/>
        <end position="410"/>
    </location>
</feature>
<evidence type="ECO:0000256" key="7">
    <source>
        <dbReference type="SAM" id="MobiDB-lite"/>
    </source>
</evidence>
<organism evidence="8 9">
    <name type="scientific">Planoprotostelium fungivorum</name>
    <dbReference type="NCBI Taxonomy" id="1890364"/>
    <lineage>
        <taxon>Eukaryota</taxon>
        <taxon>Amoebozoa</taxon>
        <taxon>Evosea</taxon>
        <taxon>Variosea</taxon>
        <taxon>Cavosteliida</taxon>
        <taxon>Cavosteliaceae</taxon>
        <taxon>Planoprotostelium</taxon>
    </lineage>
</organism>
<dbReference type="GO" id="GO:0072659">
    <property type="term" value="P:protein localization to plasma membrane"/>
    <property type="evidence" value="ECO:0007669"/>
    <property type="project" value="TreeGrafter"/>
</dbReference>
<dbReference type="EMBL" id="MDYQ01000164">
    <property type="protein sequence ID" value="PRP79994.1"/>
    <property type="molecule type" value="Genomic_DNA"/>
</dbReference>
<evidence type="ECO:0000256" key="6">
    <source>
        <dbReference type="ARBA" id="ARBA00034482"/>
    </source>
</evidence>
<gene>
    <name evidence="8" type="ORF">PROFUN_12281</name>
</gene>
<proteinExistence type="inferred from homology"/>
<dbReference type="OrthoDB" id="18937at2759"/>
<keyword evidence="9" id="KW-1185">Reference proteome</keyword>
<evidence type="ECO:0000313" key="9">
    <source>
        <dbReference type="Proteomes" id="UP000241769"/>
    </source>
</evidence>
<dbReference type="AlphaFoldDB" id="A0A2P6N7R4"/>
<feature type="compositionally biased region" description="Low complexity" evidence="7">
    <location>
        <begin position="194"/>
        <end position="208"/>
    </location>
</feature>
<accession>A0A2P6N7R4</accession>